<dbReference type="HOGENOM" id="CLU_127381_0_0_1"/>
<gene>
    <name evidence="2" type="ORF">TTHERM_02011450</name>
</gene>
<dbReference type="InParanoid" id="Q226L3"/>
<protein>
    <submittedName>
        <fullName evidence="2">Transmembrane protein, putative</fullName>
    </submittedName>
</protein>
<dbReference type="GeneID" id="7836146"/>
<reference evidence="3" key="1">
    <citation type="journal article" date="2006" name="PLoS Biol.">
        <title>Macronuclear genome sequence of the ciliate Tetrahymena thermophila, a model eukaryote.</title>
        <authorList>
            <person name="Eisen J.A."/>
            <person name="Coyne R.S."/>
            <person name="Wu M."/>
            <person name="Wu D."/>
            <person name="Thiagarajan M."/>
            <person name="Wortman J.R."/>
            <person name="Badger J.H."/>
            <person name="Ren Q."/>
            <person name="Amedeo P."/>
            <person name="Jones K.M."/>
            <person name="Tallon L.J."/>
            <person name="Delcher A.L."/>
            <person name="Salzberg S.L."/>
            <person name="Silva J.C."/>
            <person name="Haas B.J."/>
            <person name="Majoros W.H."/>
            <person name="Farzad M."/>
            <person name="Carlton J.M."/>
            <person name="Smith R.K. Jr."/>
            <person name="Garg J."/>
            <person name="Pearlman R.E."/>
            <person name="Karrer K.M."/>
            <person name="Sun L."/>
            <person name="Manning G."/>
            <person name="Elde N.C."/>
            <person name="Turkewitz A.P."/>
            <person name="Asai D.J."/>
            <person name="Wilkes D.E."/>
            <person name="Wang Y."/>
            <person name="Cai H."/>
            <person name="Collins K."/>
            <person name="Stewart B.A."/>
            <person name="Lee S.R."/>
            <person name="Wilamowska K."/>
            <person name="Weinberg Z."/>
            <person name="Ruzzo W.L."/>
            <person name="Wloga D."/>
            <person name="Gaertig J."/>
            <person name="Frankel J."/>
            <person name="Tsao C.-C."/>
            <person name="Gorovsky M.A."/>
            <person name="Keeling P.J."/>
            <person name="Waller R.F."/>
            <person name="Patron N.J."/>
            <person name="Cherry J.M."/>
            <person name="Stover N.A."/>
            <person name="Krieger C.J."/>
            <person name="del Toro C."/>
            <person name="Ryder H.F."/>
            <person name="Williamson S.C."/>
            <person name="Barbeau R.A."/>
            <person name="Hamilton E.P."/>
            <person name="Orias E."/>
        </authorList>
    </citation>
    <scope>NUCLEOTIDE SEQUENCE [LARGE SCALE GENOMIC DNA]</scope>
    <source>
        <strain evidence="3">SB210</strain>
    </source>
</reference>
<evidence type="ECO:0000313" key="2">
    <source>
        <dbReference type="EMBL" id="EAR81229.2"/>
    </source>
</evidence>
<dbReference type="Proteomes" id="UP000009168">
    <property type="component" value="Unassembled WGS sequence"/>
</dbReference>
<keyword evidence="1" id="KW-0472">Membrane</keyword>
<keyword evidence="3" id="KW-1185">Reference proteome</keyword>
<keyword evidence="1" id="KW-1133">Transmembrane helix</keyword>
<evidence type="ECO:0000313" key="3">
    <source>
        <dbReference type="Proteomes" id="UP000009168"/>
    </source>
</evidence>
<feature type="transmembrane region" description="Helical" evidence="1">
    <location>
        <begin position="6"/>
        <end position="23"/>
    </location>
</feature>
<accession>Q226L3</accession>
<dbReference type="KEGG" id="tet:TTHERM_02011450"/>
<keyword evidence="1 2" id="KW-0812">Transmembrane</keyword>
<name>Q226L3_TETTS</name>
<evidence type="ECO:0000256" key="1">
    <source>
        <dbReference type="SAM" id="Phobius"/>
    </source>
</evidence>
<proteinExistence type="predicted"/>
<organism evidence="2 3">
    <name type="scientific">Tetrahymena thermophila (strain SB210)</name>
    <dbReference type="NCBI Taxonomy" id="312017"/>
    <lineage>
        <taxon>Eukaryota</taxon>
        <taxon>Sar</taxon>
        <taxon>Alveolata</taxon>
        <taxon>Ciliophora</taxon>
        <taxon>Intramacronucleata</taxon>
        <taxon>Oligohymenophorea</taxon>
        <taxon>Hymenostomatida</taxon>
        <taxon>Tetrahymenina</taxon>
        <taxon>Tetrahymenidae</taxon>
        <taxon>Tetrahymena</taxon>
    </lineage>
</organism>
<dbReference type="RefSeq" id="XP_001028892.2">
    <property type="nucleotide sequence ID" value="XM_001028892.2"/>
</dbReference>
<dbReference type="EMBL" id="GG662219">
    <property type="protein sequence ID" value="EAR81229.2"/>
    <property type="molecule type" value="Genomic_DNA"/>
</dbReference>
<sequence length="225" mass="26483">MTSIIIIITINALFIILLLVQKYQKQKQNPQLKAKIKRIFQEFLNLSEEQKYDLLLSGLKIQIGKNHKRLFKDQQINYTIKQNKLNDLATKNQQKLNSESDYFDKDNENSPNTVYTNKINQSPIFLQFEELNLVSNQKDKEDNSNKLIKLKQKYLAPVNQQNLNTECDYFDKDNENSPNNVYSSQINQSPSFLCNIKNRFKKLNITIDQKESQKDKEDNSNELIK</sequence>
<dbReference type="AlphaFoldDB" id="Q226L3"/>